<proteinExistence type="predicted"/>
<evidence type="ECO:0000313" key="3">
    <source>
        <dbReference type="Proteomes" id="UP001257659"/>
    </source>
</evidence>
<feature type="transmembrane region" description="Helical" evidence="1">
    <location>
        <begin position="45"/>
        <end position="66"/>
    </location>
</feature>
<name>A0ABU1K5G2_9FLAO</name>
<dbReference type="EMBL" id="JAVDQA010000003">
    <property type="protein sequence ID" value="MDR6300847.1"/>
    <property type="molecule type" value="Genomic_DNA"/>
</dbReference>
<evidence type="ECO:0000256" key="1">
    <source>
        <dbReference type="SAM" id="Phobius"/>
    </source>
</evidence>
<dbReference type="RefSeq" id="WP_309727741.1">
    <property type="nucleotide sequence ID" value="NZ_JAVDQA010000003.1"/>
</dbReference>
<feature type="transmembrane region" description="Helical" evidence="1">
    <location>
        <begin position="21"/>
        <end position="39"/>
    </location>
</feature>
<evidence type="ECO:0000313" key="2">
    <source>
        <dbReference type="EMBL" id="MDR6300847.1"/>
    </source>
</evidence>
<keyword evidence="3" id="KW-1185">Reference proteome</keyword>
<gene>
    <name evidence="2" type="ORF">GGR31_001490</name>
</gene>
<reference evidence="2 3" key="1">
    <citation type="submission" date="2023-07" db="EMBL/GenBank/DDBJ databases">
        <title>Genomic Encyclopedia of Type Strains, Phase IV (KMG-IV): sequencing the most valuable type-strain genomes for metagenomic binning, comparative biology and taxonomic classification.</title>
        <authorList>
            <person name="Goeker M."/>
        </authorList>
    </citation>
    <scope>NUCLEOTIDE SEQUENCE [LARGE SCALE GENOMIC DNA]</scope>
    <source>
        <strain evidence="2 3">DSM 102814</strain>
    </source>
</reference>
<accession>A0ABU1K5G2</accession>
<keyword evidence="1" id="KW-1133">Transmembrane helix</keyword>
<comment type="caution">
    <text evidence="2">The sequence shown here is derived from an EMBL/GenBank/DDBJ whole genome shotgun (WGS) entry which is preliminary data.</text>
</comment>
<feature type="transmembrane region" description="Helical" evidence="1">
    <location>
        <begin position="123"/>
        <end position="142"/>
    </location>
</feature>
<keyword evidence="1" id="KW-0812">Transmembrane</keyword>
<organism evidence="2 3">
    <name type="scientific">Mesonia maritima</name>
    <dbReference type="NCBI Taxonomy" id="1793873"/>
    <lineage>
        <taxon>Bacteria</taxon>
        <taxon>Pseudomonadati</taxon>
        <taxon>Bacteroidota</taxon>
        <taxon>Flavobacteriia</taxon>
        <taxon>Flavobacteriales</taxon>
        <taxon>Flavobacteriaceae</taxon>
        <taxon>Mesonia</taxon>
    </lineage>
</organism>
<protein>
    <submittedName>
        <fullName evidence="2">Membrane protein YeaQ/YmgE (Transglycosylase-associated protein family)</fullName>
    </submittedName>
</protein>
<sequence>MLVISLGYFYLFQKNNSLKFGNWYLIIAVLLGALATTFVSLTLNFGTVIGASTIGLLGSFIPKNFFGKNEGKQLRTAIYCGTFIGMCQPLAENHYLLICFASFLGGIVYCLSLQNLNGFGGKLGTIAFTGVCLAIFSLYIFVF</sequence>
<feature type="transmembrane region" description="Helical" evidence="1">
    <location>
        <begin position="95"/>
        <end position="117"/>
    </location>
</feature>
<keyword evidence="1" id="KW-0472">Membrane</keyword>
<dbReference type="Proteomes" id="UP001257659">
    <property type="component" value="Unassembled WGS sequence"/>
</dbReference>